<dbReference type="Proteomes" id="UP001185254">
    <property type="component" value="Unassembled WGS sequence"/>
</dbReference>
<dbReference type="InterPro" id="IPR026591">
    <property type="entry name" value="Sirtuin_cat_small_dom_sf"/>
</dbReference>
<evidence type="ECO:0008006" key="4">
    <source>
        <dbReference type="Google" id="ProtNLM"/>
    </source>
</evidence>
<dbReference type="Gene3D" id="3.40.50.1220">
    <property type="entry name" value="TPP-binding domain"/>
    <property type="match status" value="1"/>
</dbReference>
<evidence type="ECO:0000256" key="1">
    <source>
        <dbReference type="ARBA" id="ARBA00022679"/>
    </source>
</evidence>
<gene>
    <name evidence="2" type="ORF">J2776_000852</name>
</gene>
<accession>A0ABU1KTA2</accession>
<dbReference type="SUPFAM" id="SSF52467">
    <property type="entry name" value="DHS-like NAD/FAD-binding domain"/>
    <property type="match status" value="1"/>
</dbReference>
<reference evidence="2 3" key="1">
    <citation type="submission" date="2023-07" db="EMBL/GenBank/DDBJ databases">
        <title>Sorghum-associated microbial communities from plants grown in Nebraska, USA.</title>
        <authorList>
            <person name="Schachtman D."/>
        </authorList>
    </citation>
    <scope>NUCLEOTIDE SEQUENCE [LARGE SCALE GENOMIC DNA]</scope>
    <source>
        <strain evidence="2 3">DS1039</strain>
    </source>
</reference>
<keyword evidence="1" id="KW-0808">Transferase</keyword>
<evidence type="ECO:0000313" key="3">
    <source>
        <dbReference type="Proteomes" id="UP001185254"/>
    </source>
</evidence>
<organism evidence="2 3">
    <name type="scientific">Paraburkholderia caledonica</name>
    <dbReference type="NCBI Taxonomy" id="134536"/>
    <lineage>
        <taxon>Bacteria</taxon>
        <taxon>Pseudomonadati</taxon>
        <taxon>Pseudomonadota</taxon>
        <taxon>Betaproteobacteria</taxon>
        <taxon>Burkholderiales</taxon>
        <taxon>Burkholderiaceae</taxon>
        <taxon>Paraburkholderia</taxon>
    </lineage>
</organism>
<keyword evidence="3" id="KW-1185">Reference proteome</keyword>
<protein>
    <recommendedName>
        <fullName evidence="4">Deacetylase sirtuin-type domain-containing protein</fullName>
    </recommendedName>
</protein>
<evidence type="ECO:0000313" key="2">
    <source>
        <dbReference type="EMBL" id="MDR6374176.1"/>
    </source>
</evidence>
<dbReference type="Gene3D" id="3.30.1600.10">
    <property type="entry name" value="SIR2/SIRT2 'Small Domain"/>
    <property type="match status" value="1"/>
</dbReference>
<comment type="caution">
    <text evidence="2">The sequence shown here is derived from an EMBL/GenBank/DDBJ whole genome shotgun (WGS) entry which is preliminary data.</text>
</comment>
<sequence length="183" mass="19864">MNCEALETMAARWISEADGVLITAGTGMGIDSGLPDFRGATGFWRAYLALGAKGVTFRDIANGMAFRVDPKRAWGFYGHRLSYTGTPCLTLVLTFLKDGRKPNRAERSSLQAMWTASFGRRASANSRSWSATARSTIYSALQLAPTISGRLTASIRTLMSGAACFDLRCRPARAAERLPDQIS</sequence>
<dbReference type="InterPro" id="IPR029035">
    <property type="entry name" value="DHS-like_NAD/FAD-binding_dom"/>
</dbReference>
<name>A0ABU1KTA2_9BURK</name>
<dbReference type="EMBL" id="JAVDQN010000001">
    <property type="protein sequence ID" value="MDR6374176.1"/>
    <property type="molecule type" value="Genomic_DNA"/>
</dbReference>
<proteinExistence type="predicted"/>